<organism evidence="2 3">
    <name type="scientific">Segetibacter aerophilus</name>
    <dbReference type="NCBI Taxonomy" id="670293"/>
    <lineage>
        <taxon>Bacteria</taxon>
        <taxon>Pseudomonadati</taxon>
        <taxon>Bacteroidota</taxon>
        <taxon>Chitinophagia</taxon>
        <taxon>Chitinophagales</taxon>
        <taxon>Chitinophagaceae</taxon>
        <taxon>Segetibacter</taxon>
    </lineage>
</organism>
<gene>
    <name evidence="2" type="ORF">SAE01_17000</name>
</gene>
<dbReference type="Proteomes" id="UP000321513">
    <property type="component" value="Unassembled WGS sequence"/>
</dbReference>
<dbReference type="OrthoDB" id="1523429at2"/>
<keyword evidence="3" id="KW-1185">Reference proteome</keyword>
<feature type="signal peptide" evidence="1">
    <location>
        <begin position="1"/>
        <end position="19"/>
    </location>
</feature>
<name>A0A512BB46_9BACT</name>
<protein>
    <recommendedName>
        <fullName evidence="4">Adhesin domain-containing protein</fullName>
    </recommendedName>
</protein>
<feature type="chain" id="PRO_5022105034" description="Adhesin domain-containing protein" evidence="1">
    <location>
        <begin position="20"/>
        <end position="344"/>
    </location>
</feature>
<reference evidence="2 3" key="1">
    <citation type="submission" date="2019-07" db="EMBL/GenBank/DDBJ databases">
        <title>Whole genome shotgun sequence of Segetibacter aerophilus NBRC 106135.</title>
        <authorList>
            <person name="Hosoyama A."/>
            <person name="Uohara A."/>
            <person name="Ohji S."/>
            <person name="Ichikawa N."/>
        </authorList>
    </citation>
    <scope>NUCLEOTIDE SEQUENCE [LARGE SCALE GENOMIC DNA]</scope>
    <source>
        <strain evidence="2 3">NBRC 106135</strain>
    </source>
</reference>
<evidence type="ECO:0000256" key="1">
    <source>
        <dbReference type="SAM" id="SignalP"/>
    </source>
</evidence>
<dbReference type="RefSeq" id="WP_147203328.1">
    <property type="nucleotide sequence ID" value="NZ_BJYT01000005.1"/>
</dbReference>
<evidence type="ECO:0000313" key="2">
    <source>
        <dbReference type="EMBL" id="GEO09204.1"/>
    </source>
</evidence>
<evidence type="ECO:0000313" key="3">
    <source>
        <dbReference type="Proteomes" id="UP000321513"/>
    </source>
</evidence>
<dbReference type="PANTHER" id="PTHR34094:SF1">
    <property type="entry name" value="PROTEIN FAM185A"/>
    <property type="match status" value="1"/>
</dbReference>
<dbReference type="EMBL" id="BJYT01000005">
    <property type="protein sequence ID" value="GEO09204.1"/>
    <property type="molecule type" value="Genomic_DNA"/>
</dbReference>
<comment type="caution">
    <text evidence="2">The sequence shown here is derived from an EMBL/GenBank/DDBJ whole genome shotgun (WGS) entry which is preliminary data.</text>
</comment>
<dbReference type="PANTHER" id="PTHR34094">
    <property type="match status" value="1"/>
</dbReference>
<proteinExistence type="predicted"/>
<sequence>MKKLLFSLLISSACATLYAQDKNETPYMTKSLSGDAIKNVEVKTSGGSISVTGANPSESRIEVYIHGNNGKNDLSKEEIQQRLNENYDLDVSVSNNKVTAIAKPKKNNMDWKRGLSISFKVFTPQNIVSNLATSGGSISLKNLSGNQDFSTSGGSLHVESLSGKVRGRTSGGSIHVANSKDDINLATSGGSIHAENCDGNLNLATSGGSLNLTDLKGNIEANTSGGSINGSNIKGELITHTSGGSIRLSDLACSLETGTSGGNINVSIKELGKYVRISNSAGSVDIQLPNKGINLKLTGQKVTTAALSNFNGRMEKDEIDGTLNGGGIPVTVRAGSGKVNLSMR</sequence>
<accession>A0A512BB46</accession>
<keyword evidence="1" id="KW-0732">Signal</keyword>
<evidence type="ECO:0008006" key="4">
    <source>
        <dbReference type="Google" id="ProtNLM"/>
    </source>
</evidence>
<dbReference type="AlphaFoldDB" id="A0A512BB46"/>